<protein>
    <recommendedName>
        <fullName evidence="5">Lipoprotein</fullName>
    </recommendedName>
</protein>
<dbReference type="PROSITE" id="PS51257">
    <property type="entry name" value="PROKAR_LIPOPROTEIN"/>
    <property type="match status" value="1"/>
</dbReference>
<keyword evidence="4" id="KW-1185">Reference proteome</keyword>
<sequence>MTSGIKSLIFSCLPLVFLQACTVSQPTTDTQSAKPTDARMEKPSNNTPSVRPQTFMLRGQLVLSSDIQTITPCNSNQQFIVRFVDPHELSQAKDQIPHPNQPVYAELIGNLEAPDENGPEGDFRARFKVADINILTPDARTGCQQVTHSTRASGHDPDWSVRFQKNRLLYRIGKKTEHSTPLQATRLGTEERRYELNNGKLILEGRLCSPDNSGSLFGWNSLFTLNKQTYHGCASLANLDTTLHWTGLYQASSTQNRDFSVQMQLHADHTATTSYHYQSSGEAGRESGFWQQIDHQRIQVVMTRYQGQKLIAERIFSGDPYQLTATTETVNGIAYPIKDGGLTLFRTQASQKIGRLLPQTRTLEEQTLSSSSEYRPDVAKALQHYFQLHRTPIGDTRYRWLKFDLNRDGKEELLALMNWCGKQGCTMLVFEDEQGKWRFNSRINGVSTPFNLGTRQQAGWQELVFPEHTGQPRALPYTGVSYPTSVENGEAVSSGRVGKITLFRDGLSPQEKGIKL</sequence>
<feature type="signal peptide" evidence="2">
    <location>
        <begin position="1"/>
        <end position="22"/>
    </location>
</feature>
<name>A0A2U3B534_9VIBR</name>
<evidence type="ECO:0000256" key="1">
    <source>
        <dbReference type="SAM" id="MobiDB-lite"/>
    </source>
</evidence>
<dbReference type="OrthoDB" id="5348860at2"/>
<keyword evidence="2" id="KW-0732">Signal</keyword>
<dbReference type="RefSeq" id="WP_109321185.1">
    <property type="nucleotide sequence ID" value="NZ_QFWT01000014.1"/>
</dbReference>
<dbReference type="Proteomes" id="UP000245362">
    <property type="component" value="Unassembled WGS sequence"/>
</dbReference>
<organism evidence="3 4">
    <name type="scientific">Vibrio albus</name>
    <dbReference type="NCBI Taxonomy" id="2200953"/>
    <lineage>
        <taxon>Bacteria</taxon>
        <taxon>Pseudomonadati</taxon>
        <taxon>Pseudomonadota</taxon>
        <taxon>Gammaproteobacteria</taxon>
        <taxon>Vibrionales</taxon>
        <taxon>Vibrionaceae</taxon>
        <taxon>Vibrio</taxon>
    </lineage>
</organism>
<feature type="region of interest" description="Disordered" evidence="1">
    <location>
        <begin position="26"/>
        <end position="51"/>
    </location>
</feature>
<dbReference type="AlphaFoldDB" id="A0A2U3B534"/>
<evidence type="ECO:0000313" key="4">
    <source>
        <dbReference type="Proteomes" id="UP000245362"/>
    </source>
</evidence>
<reference evidence="3 4" key="1">
    <citation type="submission" date="2018-05" db="EMBL/GenBank/DDBJ databases">
        <title>Vibrio limimaris sp. nov., isolated from marine sediment.</title>
        <authorList>
            <person name="Li C.-M."/>
        </authorList>
    </citation>
    <scope>NUCLEOTIDE SEQUENCE [LARGE SCALE GENOMIC DNA]</scope>
    <source>
        <strain evidence="3 4">E4404</strain>
    </source>
</reference>
<comment type="caution">
    <text evidence="3">The sequence shown here is derived from an EMBL/GenBank/DDBJ whole genome shotgun (WGS) entry which is preliminary data.</text>
</comment>
<dbReference type="EMBL" id="QFWT01000014">
    <property type="protein sequence ID" value="PWI31882.1"/>
    <property type="molecule type" value="Genomic_DNA"/>
</dbReference>
<proteinExistence type="predicted"/>
<evidence type="ECO:0000256" key="2">
    <source>
        <dbReference type="SAM" id="SignalP"/>
    </source>
</evidence>
<evidence type="ECO:0008006" key="5">
    <source>
        <dbReference type="Google" id="ProtNLM"/>
    </source>
</evidence>
<gene>
    <name evidence="3" type="ORF">DI392_18550</name>
</gene>
<accession>A0A2U3B534</accession>
<feature type="chain" id="PRO_5015570229" description="Lipoprotein" evidence="2">
    <location>
        <begin position="23"/>
        <end position="516"/>
    </location>
</feature>
<evidence type="ECO:0000313" key="3">
    <source>
        <dbReference type="EMBL" id="PWI31882.1"/>
    </source>
</evidence>